<comment type="caution">
    <text evidence="2">The sequence shown here is derived from an EMBL/GenBank/DDBJ whole genome shotgun (WGS) entry which is preliminary data.</text>
</comment>
<proteinExistence type="predicted"/>
<name>A0AAW0K2B2_QUESU</name>
<organism evidence="2 3">
    <name type="scientific">Quercus suber</name>
    <name type="common">Cork oak</name>
    <dbReference type="NCBI Taxonomy" id="58331"/>
    <lineage>
        <taxon>Eukaryota</taxon>
        <taxon>Viridiplantae</taxon>
        <taxon>Streptophyta</taxon>
        <taxon>Embryophyta</taxon>
        <taxon>Tracheophyta</taxon>
        <taxon>Spermatophyta</taxon>
        <taxon>Magnoliopsida</taxon>
        <taxon>eudicotyledons</taxon>
        <taxon>Gunneridae</taxon>
        <taxon>Pentapetalae</taxon>
        <taxon>rosids</taxon>
        <taxon>fabids</taxon>
        <taxon>Fagales</taxon>
        <taxon>Fagaceae</taxon>
        <taxon>Quercus</taxon>
    </lineage>
</organism>
<dbReference type="AlphaFoldDB" id="A0AAW0K2B2"/>
<reference evidence="2 3" key="1">
    <citation type="journal article" date="2018" name="Sci. Data">
        <title>The draft genome sequence of cork oak.</title>
        <authorList>
            <person name="Ramos A.M."/>
            <person name="Usie A."/>
            <person name="Barbosa P."/>
            <person name="Barros P.M."/>
            <person name="Capote T."/>
            <person name="Chaves I."/>
            <person name="Simoes F."/>
            <person name="Abreu I."/>
            <person name="Carrasquinho I."/>
            <person name="Faro C."/>
            <person name="Guimaraes J.B."/>
            <person name="Mendonca D."/>
            <person name="Nobrega F."/>
            <person name="Rodrigues L."/>
            <person name="Saibo N.J.M."/>
            <person name="Varela M.C."/>
            <person name="Egas C."/>
            <person name="Matos J."/>
            <person name="Miguel C.M."/>
            <person name="Oliveira M.M."/>
            <person name="Ricardo C.P."/>
            <person name="Goncalves S."/>
        </authorList>
    </citation>
    <scope>NUCLEOTIDE SEQUENCE [LARGE SCALE GENOMIC DNA]</scope>
    <source>
        <strain evidence="3">cv. HL8</strain>
    </source>
</reference>
<keyword evidence="3" id="KW-1185">Reference proteome</keyword>
<evidence type="ECO:0000256" key="1">
    <source>
        <dbReference type="SAM" id="MobiDB-lite"/>
    </source>
</evidence>
<gene>
    <name evidence="2" type="ORF">CFP56_026145</name>
</gene>
<dbReference type="Proteomes" id="UP000237347">
    <property type="component" value="Unassembled WGS sequence"/>
</dbReference>
<feature type="region of interest" description="Disordered" evidence="1">
    <location>
        <begin position="46"/>
        <end position="73"/>
    </location>
</feature>
<evidence type="ECO:0000313" key="2">
    <source>
        <dbReference type="EMBL" id="KAK7832883.1"/>
    </source>
</evidence>
<evidence type="ECO:0000313" key="3">
    <source>
        <dbReference type="Proteomes" id="UP000237347"/>
    </source>
</evidence>
<dbReference type="EMBL" id="PKMF04000417">
    <property type="protein sequence ID" value="KAK7832883.1"/>
    <property type="molecule type" value="Genomic_DNA"/>
</dbReference>
<accession>A0AAW0K2B2</accession>
<protein>
    <submittedName>
        <fullName evidence="2">Uncharacterized protein</fullName>
    </submittedName>
</protein>
<sequence>MNLKHLCAECLQLRFCMHSPRRGHCTKVRDILMHLMLTYALPAPPPQSALSRPPASTHTTQMGIRITHHSTKN</sequence>